<keyword evidence="5" id="KW-0175">Coiled coil</keyword>
<dbReference type="RefSeq" id="WP_184334523.1">
    <property type="nucleotide sequence ID" value="NZ_JACHHZ010000005.1"/>
</dbReference>
<evidence type="ECO:0000256" key="1">
    <source>
        <dbReference type="ARBA" id="ARBA00000085"/>
    </source>
</evidence>
<dbReference type="InterPro" id="IPR036890">
    <property type="entry name" value="HATPase_C_sf"/>
</dbReference>
<proteinExistence type="predicted"/>
<dbReference type="Gene3D" id="1.10.287.130">
    <property type="match status" value="1"/>
</dbReference>
<evidence type="ECO:0000259" key="6">
    <source>
        <dbReference type="PROSITE" id="PS50109"/>
    </source>
</evidence>
<evidence type="ECO:0000256" key="2">
    <source>
        <dbReference type="ARBA" id="ARBA00012438"/>
    </source>
</evidence>
<evidence type="ECO:0000313" key="9">
    <source>
        <dbReference type="Proteomes" id="UP000588068"/>
    </source>
</evidence>
<accession>A0A841HQG6</accession>
<dbReference type="PANTHER" id="PTHR43065:SF42">
    <property type="entry name" value="TWO-COMPONENT SENSOR PPRA"/>
    <property type="match status" value="1"/>
</dbReference>
<dbReference type="Pfam" id="PF00512">
    <property type="entry name" value="HisKA"/>
    <property type="match status" value="1"/>
</dbReference>
<reference evidence="8 9" key="1">
    <citation type="submission" date="2020-08" db="EMBL/GenBank/DDBJ databases">
        <title>Genomic Encyclopedia of Type Strains, Phase IV (KMG-IV): sequencing the most valuable type-strain genomes for metagenomic binning, comparative biology and taxonomic classification.</title>
        <authorList>
            <person name="Goeker M."/>
        </authorList>
    </citation>
    <scope>NUCLEOTIDE SEQUENCE [LARGE SCALE GENOMIC DNA]</scope>
    <source>
        <strain evidence="8 9">DSM 26723</strain>
    </source>
</reference>
<dbReference type="Gene3D" id="3.40.50.2300">
    <property type="match status" value="2"/>
</dbReference>
<dbReference type="Pfam" id="PF00072">
    <property type="entry name" value="Response_reg"/>
    <property type="match status" value="2"/>
</dbReference>
<dbReference type="SMART" id="SM00387">
    <property type="entry name" value="HATPase_c"/>
    <property type="match status" value="1"/>
</dbReference>
<dbReference type="Proteomes" id="UP000588068">
    <property type="component" value="Unassembled WGS sequence"/>
</dbReference>
<dbReference type="EMBL" id="JACHHZ010000005">
    <property type="protein sequence ID" value="MBB6095116.1"/>
    <property type="molecule type" value="Genomic_DNA"/>
</dbReference>
<dbReference type="InterPro" id="IPR003594">
    <property type="entry name" value="HATPase_dom"/>
</dbReference>
<feature type="modified residue" description="4-aspartylphosphate" evidence="4">
    <location>
        <position position="56"/>
    </location>
</feature>
<dbReference type="PROSITE" id="PS50109">
    <property type="entry name" value="HIS_KIN"/>
    <property type="match status" value="1"/>
</dbReference>
<sequence>MTAREILILNVDDNEAARYTKNRSLRHAGFTVADAATGYDALRKAEELQPAVVVLDIKLPDISGLEVCAVLKRRWPRIMVLQTSATFTTGDDRSRGLEGGADGYLTQPIEPRELVAAVRALLRLSEVEDKLRRLNETLEQRVDERTRDLAAANEQLRQEISQRKRAEAALVQAQKMEAIGHLTGGIAHDFNNLLTAVVGNLDRIRARAKDSKLVQLAEHAFRAADRGSKLTAQLLAFSRTQKLATQPVNLQELFEGMTDLLRQSLGPTVALTVEVEPDLPQVLADPNQLELAILNLAINSRDAMRGGEGRITVIASRGIRIEALNELPPGEYVNIAVQDNGSGMTPDVVSRAFDPFFTTKPAGKGTGLGLSQVYGIARQAGGTAWIASERGSGTTVNIVLRLTHDTAQKVAPEDVATAQRNSETILVVDDDPDVRALVEDFLSEIGYRVLAAADGDEALRLLDSATPHLVLADFAMPGNNGADVAREIRRRMPDIPILFFSGYADTAALESAVGSTPLLRKPFRPAELAAAVRSLLDGD</sequence>
<evidence type="ECO:0000259" key="7">
    <source>
        <dbReference type="PROSITE" id="PS50110"/>
    </source>
</evidence>
<keyword evidence="8" id="KW-0238">DNA-binding</keyword>
<feature type="domain" description="Response regulatory" evidence="7">
    <location>
        <begin position="7"/>
        <end position="122"/>
    </location>
</feature>
<keyword evidence="3 4" id="KW-0597">Phosphoprotein</keyword>
<name>A0A841HQG6_9GAMM</name>
<dbReference type="InterPro" id="IPR036097">
    <property type="entry name" value="HisK_dim/P_sf"/>
</dbReference>
<dbReference type="Gene3D" id="3.30.565.10">
    <property type="entry name" value="Histidine kinase-like ATPase, C-terminal domain"/>
    <property type="match status" value="1"/>
</dbReference>
<dbReference type="GO" id="GO:0000155">
    <property type="term" value="F:phosphorelay sensor kinase activity"/>
    <property type="evidence" value="ECO:0007669"/>
    <property type="project" value="InterPro"/>
</dbReference>
<dbReference type="SMART" id="SM00448">
    <property type="entry name" value="REC"/>
    <property type="match status" value="2"/>
</dbReference>
<dbReference type="EC" id="2.7.13.3" evidence="2"/>
<dbReference type="CDD" id="cd00082">
    <property type="entry name" value="HisKA"/>
    <property type="match status" value="1"/>
</dbReference>
<evidence type="ECO:0000256" key="4">
    <source>
        <dbReference type="PROSITE-ProRule" id="PRU00169"/>
    </source>
</evidence>
<feature type="modified residue" description="4-aspartylphosphate" evidence="4">
    <location>
        <position position="473"/>
    </location>
</feature>
<dbReference type="SMART" id="SM00388">
    <property type="entry name" value="HisKA"/>
    <property type="match status" value="1"/>
</dbReference>
<dbReference type="PRINTS" id="PR00344">
    <property type="entry name" value="BCTRLSENSOR"/>
</dbReference>
<dbReference type="PANTHER" id="PTHR43065">
    <property type="entry name" value="SENSOR HISTIDINE KINASE"/>
    <property type="match status" value="1"/>
</dbReference>
<dbReference type="InterPro" id="IPR004358">
    <property type="entry name" value="Sig_transdc_His_kin-like_C"/>
</dbReference>
<protein>
    <recommendedName>
        <fullName evidence="2">histidine kinase</fullName>
        <ecNumber evidence="2">2.7.13.3</ecNumber>
    </recommendedName>
</protein>
<evidence type="ECO:0000313" key="8">
    <source>
        <dbReference type="EMBL" id="MBB6095116.1"/>
    </source>
</evidence>
<evidence type="ECO:0000256" key="5">
    <source>
        <dbReference type="SAM" id="Coils"/>
    </source>
</evidence>
<dbReference type="PROSITE" id="PS50110">
    <property type="entry name" value="RESPONSE_REGULATORY"/>
    <property type="match status" value="2"/>
</dbReference>
<gene>
    <name evidence="8" type="ORF">HNQ60_004006</name>
</gene>
<feature type="domain" description="Histidine kinase" evidence="6">
    <location>
        <begin position="185"/>
        <end position="404"/>
    </location>
</feature>
<keyword evidence="9" id="KW-1185">Reference proteome</keyword>
<dbReference type="InterPro" id="IPR003661">
    <property type="entry name" value="HisK_dim/P_dom"/>
</dbReference>
<evidence type="ECO:0000256" key="3">
    <source>
        <dbReference type="ARBA" id="ARBA00022553"/>
    </source>
</evidence>
<dbReference type="Pfam" id="PF02518">
    <property type="entry name" value="HATPase_c"/>
    <property type="match status" value="1"/>
</dbReference>
<dbReference type="InterPro" id="IPR011006">
    <property type="entry name" value="CheY-like_superfamily"/>
</dbReference>
<dbReference type="GO" id="GO:0003677">
    <property type="term" value="F:DNA binding"/>
    <property type="evidence" value="ECO:0007669"/>
    <property type="project" value="UniProtKB-KW"/>
</dbReference>
<organism evidence="8 9">
    <name type="scientific">Povalibacter uvarum</name>
    <dbReference type="NCBI Taxonomy" id="732238"/>
    <lineage>
        <taxon>Bacteria</taxon>
        <taxon>Pseudomonadati</taxon>
        <taxon>Pseudomonadota</taxon>
        <taxon>Gammaproteobacteria</taxon>
        <taxon>Steroidobacterales</taxon>
        <taxon>Steroidobacteraceae</taxon>
        <taxon>Povalibacter</taxon>
    </lineage>
</organism>
<comment type="caution">
    <text evidence="8">The sequence shown here is derived from an EMBL/GenBank/DDBJ whole genome shotgun (WGS) entry which is preliminary data.</text>
</comment>
<dbReference type="AlphaFoldDB" id="A0A841HQG6"/>
<dbReference type="SUPFAM" id="SSF52172">
    <property type="entry name" value="CheY-like"/>
    <property type="match status" value="2"/>
</dbReference>
<dbReference type="SUPFAM" id="SSF55874">
    <property type="entry name" value="ATPase domain of HSP90 chaperone/DNA topoisomerase II/histidine kinase"/>
    <property type="match status" value="1"/>
</dbReference>
<dbReference type="InterPro" id="IPR001789">
    <property type="entry name" value="Sig_transdc_resp-reg_receiver"/>
</dbReference>
<dbReference type="InterPro" id="IPR005467">
    <property type="entry name" value="His_kinase_dom"/>
</dbReference>
<feature type="domain" description="Response regulatory" evidence="7">
    <location>
        <begin position="424"/>
        <end position="536"/>
    </location>
</feature>
<feature type="coiled-coil region" evidence="5">
    <location>
        <begin position="117"/>
        <end position="176"/>
    </location>
</feature>
<dbReference type="SUPFAM" id="SSF47384">
    <property type="entry name" value="Homodimeric domain of signal transducing histidine kinase"/>
    <property type="match status" value="1"/>
</dbReference>
<comment type="catalytic activity">
    <reaction evidence="1">
        <text>ATP + protein L-histidine = ADP + protein N-phospho-L-histidine.</text>
        <dbReference type="EC" id="2.7.13.3"/>
    </reaction>
</comment>